<evidence type="ECO:0000256" key="1">
    <source>
        <dbReference type="ARBA" id="ARBA00008751"/>
    </source>
</evidence>
<dbReference type="InterPro" id="IPR001663">
    <property type="entry name" value="Rng_hydr_dOase-A"/>
</dbReference>
<dbReference type="GO" id="GO:0051537">
    <property type="term" value="F:2 iron, 2 sulfur cluster binding"/>
    <property type="evidence" value="ECO:0007669"/>
    <property type="project" value="UniProtKB-KW"/>
</dbReference>
<dbReference type="InterPro" id="IPR017941">
    <property type="entry name" value="Rieske_2Fe-2S"/>
</dbReference>
<evidence type="ECO:0000256" key="4">
    <source>
        <dbReference type="ARBA" id="ARBA00022964"/>
    </source>
</evidence>
<dbReference type="GO" id="GO:0005506">
    <property type="term" value="F:iron ion binding"/>
    <property type="evidence" value="ECO:0007669"/>
    <property type="project" value="InterPro"/>
</dbReference>
<dbReference type="Pfam" id="PF00355">
    <property type="entry name" value="Rieske"/>
    <property type="match status" value="1"/>
</dbReference>
<keyword evidence="7" id="KW-0411">Iron-sulfur</keyword>
<sequence>MPTSPSAQSFWPWPEGDTAHVPYRVFTDPELFQREQERIFQGPTWSYVGLEAEVPEEGSFRTTHIGDVPVILSRAKDGQVHVLINRCSHRGALVLHEACGQHKRFNCVYHQWGYDPDGTLRAVPFKNGVQGQGGYCGVDVDMKALSLRRLRVEVLNGLVFASFREDTPPLREYLGGVWPQLTRVFDGRKLQVLGYLRQRVRANWKLYFENVKDPYHAGLLHLFVATFGLFRSTQRGETLAEPSGCGHLVSYKGGAEEHREEYEQQGISTYQKGYQLRAPELMRKLPDFKDDIAVSIQTIFPSLVVHRISNSIATRHVLPRDVNDFDLIWTLLGYAEDTVELRNQRILQANLVGPSGYISLEDVEALEIVQRGIQGERGEAAFVALGGTQVQYGEPERDLANETAIRGFWKTWRTLMGV</sequence>
<reference evidence="11 13" key="2">
    <citation type="submission" date="2018-08" db="EMBL/GenBank/DDBJ databases">
        <title>Genomic Encyclopedia of Archaeal and Bacterial Type Strains, Phase II (KMG-II): from individual species to whole genera.</title>
        <authorList>
            <person name="Goeker M."/>
        </authorList>
    </citation>
    <scope>NUCLEOTIDE SEQUENCE [LARGE SCALE GENOMIC DNA]</scope>
    <source>
        <strain evidence="11 13">DSM 2261</strain>
    </source>
</reference>
<dbReference type="RefSeq" id="WP_047854501.1">
    <property type="nucleotide sequence ID" value="NZ_CP011509.1"/>
</dbReference>
<keyword evidence="2" id="KW-0001">2Fe-2S</keyword>
<dbReference type="KEGG" id="age:AA314_01015"/>
<dbReference type="EMBL" id="QUMU01000009">
    <property type="protein sequence ID" value="REG28065.1"/>
    <property type="molecule type" value="Genomic_DNA"/>
</dbReference>
<dbReference type="Gene3D" id="2.102.10.10">
    <property type="entry name" value="Rieske [2Fe-2S] iron-sulphur domain"/>
    <property type="match status" value="1"/>
</dbReference>
<evidence type="ECO:0000256" key="7">
    <source>
        <dbReference type="ARBA" id="ARBA00023014"/>
    </source>
</evidence>
<evidence type="ECO:0000313" key="10">
    <source>
        <dbReference type="EMBL" id="AKI99388.1"/>
    </source>
</evidence>
<evidence type="ECO:0000256" key="8">
    <source>
        <dbReference type="ARBA" id="ARBA00023027"/>
    </source>
</evidence>
<dbReference type="InterPro" id="IPR015881">
    <property type="entry name" value="ARHD_Rieske_2Fe_2S"/>
</dbReference>
<dbReference type="PROSITE" id="PS51296">
    <property type="entry name" value="RIESKE"/>
    <property type="match status" value="1"/>
</dbReference>
<dbReference type="Gene3D" id="3.90.380.10">
    <property type="entry name" value="Naphthalene 1,2-dioxygenase Alpha Subunit, Chain A, domain 1"/>
    <property type="match status" value="1"/>
</dbReference>
<evidence type="ECO:0000313" key="13">
    <source>
        <dbReference type="Proteomes" id="UP000256345"/>
    </source>
</evidence>
<evidence type="ECO:0000313" key="12">
    <source>
        <dbReference type="Proteomes" id="UP000035579"/>
    </source>
</evidence>
<dbReference type="EMBL" id="CP011509">
    <property type="protein sequence ID" value="AKI99388.1"/>
    <property type="molecule type" value="Genomic_DNA"/>
</dbReference>
<dbReference type="SUPFAM" id="SSF50022">
    <property type="entry name" value="ISP domain"/>
    <property type="match status" value="1"/>
</dbReference>
<dbReference type="AlphaFoldDB" id="A0AAC8Q1T0"/>
<evidence type="ECO:0000256" key="3">
    <source>
        <dbReference type="ARBA" id="ARBA00022723"/>
    </source>
</evidence>
<accession>A0AAC8Q1T0</accession>
<dbReference type="GO" id="GO:0051213">
    <property type="term" value="F:dioxygenase activity"/>
    <property type="evidence" value="ECO:0007669"/>
    <property type="project" value="UniProtKB-KW"/>
</dbReference>
<keyword evidence="4" id="KW-0223">Dioxygenase</keyword>
<proteinExistence type="inferred from homology"/>
<dbReference type="PANTHER" id="PTHR43756:SF1">
    <property type="entry name" value="3-PHENYLPROPIONATE_CINNAMIC ACID DIOXYGENASE SUBUNIT ALPHA"/>
    <property type="match status" value="1"/>
</dbReference>
<evidence type="ECO:0000256" key="6">
    <source>
        <dbReference type="ARBA" id="ARBA00023004"/>
    </source>
</evidence>
<comment type="similarity">
    <text evidence="1">Belongs to the bacterial ring-hydroxylating dioxygenase alpha subunit family.</text>
</comment>
<dbReference type="Pfam" id="PF00848">
    <property type="entry name" value="Ring_hydroxyl_A"/>
    <property type="match status" value="1"/>
</dbReference>
<keyword evidence="6" id="KW-0408">Iron</keyword>
<organism evidence="10 12">
    <name type="scientific">Archangium gephyra</name>
    <dbReference type="NCBI Taxonomy" id="48"/>
    <lineage>
        <taxon>Bacteria</taxon>
        <taxon>Pseudomonadati</taxon>
        <taxon>Myxococcota</taxon>
        <taxon>Myxococcia</taxon>
        <taxon>Myxococcales</taxon>
        <taxon>Cystobacterineae</taxon>
        <taxon>Archangiaceae</taxon>
        <taxon>Archangium</taxon>
    </lineage>
</organism>
<keyword evidence="8" id="KW-0520">NAD</keyword>
<keyword evidence="13" id="KW-1185">Reference proteome</keyword>
<dbReference type="SUPFAM" id="SSF55961">
    <property type="entry name" value="Bet v1-like"/>
    <property type="match status" value="1"/>
</dbReference>
<dbReference type="Proteomes" id="UP000035579">
    <property type="component" value="Chromosome"/>
</dbReference>
<keyword evidence="5" id="KW-0560">Oxidoreductase</keyword>
<reference evidence="10 12" key="1">
    <citation type="submission" date="2015-05" db="EMBL/GenBank/DDBJ databases">
        <title>Genome assembly of Archangium gephyra DSM 2261.</title>
        <authorList>
            <person name="Sharma G."/>
            <person name="Subramanian S."/>
        </authorList>
    </citation>
    <scope>NUCLEOTIDE SEQUENCE [LARGE SCALE GENOMIC DNA]</scope>
    <source>
        <strain evidence="10 12">DSM 2261</strain>
    </source>
</reference>
<name>A0AAC8Q1T0_9BACT</name>
<dbReference type="Proteomes" id="UP000256345">
    <property type="component" value="Unassembled WGS sequence"/>
</dbReference>
<dbReference type="PROSITE" id="PS00570">
    <property type="entry name" value="RING_HYDROXYL_ALPHA"/>
    <property type="match status" value="1"/>
</dbReference>
<evidence type="ECO:0000256" key="5">
    <source>
        <dbReference type="ARBA" id="ARBA00023002"/>
    </source>
</evidence>
<dbReference type="PANTHER" id="PTHR43756">
    <property type="entry name" value="CHOLINE MONOOXYGENASE, CHLOROPLASTIC"/>
    <property type="match status" value="1"/>
</dbReference>
<dbReference type="PRINTS" id="PR00090">
    <property type="entry name" value="RNGDIOXGNASE"/>
</dbReference>
<keyword evidence="3" id="KW-0479">Metal-binding</keyword>
<dbReference type="InterPro" id="IPR015879">
    <property type="entry name" value="Ring_hydroxy_dOase_asu_C_dom"/>
</dbReference>
<gene>
    <name evidence="10" type="ORF">AA314_01015</name>
    <name evidence="11" type="ORF">ATI61_109409</name>
</gene>
<evidence type="ECO:0000256" key="2">
    <source>
        <dbReference type="ARBA" id="ARBA00022714"/>
    </source>
</evidence>
<dbReference type="InterPro" id="IPR036922">
    <property type="entry name" value="Rieske_2Fe-2S_sf"/>
</dbReference>
<evidence type="ECO:0000313" key="11">
    <source>
        <dbReference type="EMBL" id="REG28065.1"/>
    </source>
</evidence>
<feature type="domain" description="Rieske" evidence="9">
    <location>
        <begin position="45"/>
        <end position="161"/>
    </location>
</feature>
<evidence type="ECO:0000259" key="9">
    <source>
        <dbReference type="PROSITE" id="PS51296"/>
    </source>
</evidence>
<protein>
    <submittedName>
        <fullName evidence="11">Anthranilate 1,2-dioxygenase large subunit</fullName>
    </submittedName>
    <submittedName>
        <fullName evidence="10">Ortho-halobenzoate 1,2-dioxygenase alpha-ISP protein OhbB</fullName>
    </submittedName>
</protein>